<sequence>MSAGTGATAISPSGNDYSELCKKAVESTLNNRALVNKTNELGLLIYGDVPLDQLAEFFVALIEFTRNDPKYQTLRIKNDLNITHAVVQAFLAWRLSLRYSKKPKAPENEKEETSQETSAPSLETSVQSLDTSEIEEELGYENEPEAPVVDVPNVTNAFSKEDRKLIISKIASMDFPLKLKMLLFAIKALDPPVSEVIEIVKDLTDKGQVSYSTLNLFLSEPRVNSERLWPEIVPQAILLGTITAEQIERYATRLGEGDRKRLKENIEDTERWAMRKEFHSEAFARLTHRDGPPDPPFDVYRNNVIQLMNGLRHRDNTKVVIENGQAIGVFRACVEKRIKGETNDEQLIDLIAYILKYRPNLKNAIVAQLGKSNQQHLINLVRNHDPRNPRKNITPHGNDVDLHSAREGCLALPQKISVTVIDKLPQLKILCHALDKAAESDYPFVGLDAEWSPFNARSGASVLQVGLHDSVYIVDLDTLRNGSKSKDIPEIIVFFKKLFGNPKLYKIGFSFGEDLTQLRSTSPNCTDLYHPVSLVCIQSVFFDLVDKAHDTIGNELSGLLAPSTEGFVPCDQIAILEAQLKDPNFFTQDIFRTRDKLQNLLAEYKERDIIRLSEKHEDILSKDIKRMGLSAVCARVLGKPLDKSEQCSVWDRRPLRKSQLRYASLDAYCLLMILDKFKDFCAAKNINLNEILDKQPKYSCPYPLFFSPPKI</sequence>
<feature type="compositionally biased region" description="Basic and acidic residues" evidence="1">
    <location>
        <begin position="104"/>
        <end position="113"/>
    </location>
</feature>
<dbReference type="GO" id="GO:0003676">
    <property type="term" value="F:nucleic acid binding"/>
    <property type="evidence" value="ECO:0007669"/>
    <property type="project" value="InterPro"/>
</dbReference>
<keyword evidence="3" id="KW-1185">Reference proteome</keyword>
<organism evidence="3 4">
    <name type="scientific">Panagrellus redivivus</name>
    <name type="common">Microworm</name>
    <dbReference type="NCBI Taxonomy" id="6233"/>
    <lineage>
        <taxon>Eukaryota</taxon>
        <taxon>Metazoa</taxon>
        <taxon>Ecdysozoa</taxon>
        <taxon>Nematoda</taxon>
        <taxon>Chromadorea</taxon>
        <taxon>Rhabditida</taxon>
        <taxon>Tylenchina</taxon>
        <taxon>Panagrolaimomorpha</taxon>
        <taxon>Panagrolaimoidea</taxon>
        <taxon>Panagrolaimidae</taxon>
        <taxon>Panagrellus</taxon>
    </lineage>
</organism>
<dbReference type="InterPro" id="IPR012337">
    <property type="entry name" value="RNaseH-like_sf"/>
</dbReference>
<dbReference type="WBParaSite" id="Pan_g18851.t1">
    <property type="protein sequence ID" value="Pan_g18851.t1"/>
    <property type="gene ID" value="Pan_g18851"/>
</dbReference>
<evidence type="ECO:0000259" key="2">
    <source>
        <dbReference type="Pfam" id="PF01612"/>
    </source>
</evidence>
<reference evidence="4" key="2">
    <citation type="submission" date="2020-10" db="UniProtKB">
        <authorList>
            <consortium name="WormBaseParasite"/>
        </authorList>
    </citation>
    <scope>IDENTIFICATION</scope>
</reference>
<dbReference type="SUPFAM" id="SSF53098">
    <property type="entry name" value="Ribonuclease H-like"/>
    <property type="match status" value="1"/>
</dbReference>
<dbReference type="GO" id="GO:0008408">
    <property type="term" value="F:3'-5' exonuclease activity"/>
    <property type="evidence" value="ECO:0007669"/>
    <property type="project" value="InterPro"/>
</dbReference>
<dbReference type="InterPro" id="IPR036397">
    <property type="entry name" value="RNaseH_sf"/>
</dbReference>
<evidence type="ECO:0000313" key="4">
    <source>
        <dbReference type="WBParaSite" id="Pan_g18851.t1"/>
    </source>
</evidence>
<evidence type="ECO:0000313" key="3">
    <source>
        <dbReference type="Proteomes" id="UP000492821"/>
    </source>
</evidence>
<feature type="domain" description="3'-5' exonuclease" evidence="2">
    <location>
        <begin position="607"/>
        <end position="678"/>
    </location>
</feature>
<feature type="region of interest" description="Disordered" evidence="1">
    <location>
        <begin position="102"/>
        <end position="127"/>
    </location>
</feature>
<reference evidence="3" key="1">
    <citation type="journal article" date="2013" name="Genetics">
        <title>The draft genome and transcriptome of Panagrellus redivivus are shaped by the harsh demands of a free-living lifestyle.</title>
        <authorList>
            <person name="Srinivasan J."/>
            <person name="Dillman A.R."/>
            <person name="Macchietto M.G."/>
            <person name="Heikkinen L."/>
            <person name="Lakso M."/>
            <person name="Fracchia K.M."/>
            <person name="Antoshechkin I."/>
            <person name="Mortazavi A."/>
            <person name="Wong G."/>
            <person name="Sternberg P.W."/>
        </authorList>
    </citation>
    <scope>NUCLEOTIDE SEQUENCE [LARGE SCALE GENOMIC DNA]</scope>
    <source>
        <strain evidence="3">MT8872</strain>
    </source>
</reference>
<dbReference type="Gene3D" id="3.30.420.10">
    <property type="entry name" value="Ribonuclease H-like superfamily/Ribonuclease H"/>
    <property type="match status" value="1"/>
</dbReference>
<dbReference type="PANTHER" id="PTHR47765:SF3">
    <property type="entry name" value="3'-5' EXONUCLEASE DOMAIN-CONTAINING PROTEIN"/>
    <property type="match status" value="1"/>
</dbReference>
<proteinExistence type="predicted"/>
<name>A0A7E4VB85_PANRE</name>
<dbReference type="AlphaFoldDB" id="A0A7E4VB85"/>
<accession>A0A7E4VB85</accession>
<protein>
    <submittedName>
        <fullName evidence="4">3'-5' exonuclease domain-containing protein</fullName>
    </submittedName>
</protein>
<dbReference type="PANTHER" id="PTHR47765">
    <property type="entry name" value="3'-5' EXONUCLEASE DOMAIN-CONTAINING PROTEIN"/>
    <property type="match status" value="1"/>
</dbReference>
<dbReference type="Proteomes" id="UP000492821">
    <property type="component" value="Unassembled WGS sequence"/>
</dbReference>
<dbReference type="GO" id="GO:0006139">
    <property type="term" value="P:nucleobase-containing compound metabolic process"/>
    <property type="evidence" value="ECO:0007669"/>
    <property type="project" value="InterPro"/>
</dbReference>
<dbReference type="Pfam" id="PF01612">
    <property type="entry name" value="DNA_pol_A_exo1"/>
    <property type="match status" value="1"/>
</dbReference>
<dbReference type="InterPro" id="IPR052408">
    <property type="entry name" value="Exonuclease_MUT-7-like"/>
</dbReference>
<dbReference type="InterPro" id="IPR002562">
    <property type="entry name" value="3'-5'_exonuclease_dom"/>
</dbReference>
<evidence type="ECO:0000256" key="1">
    <source>
        <dbReference type="SAM" id="MobiDB-lite"/>
    </source>
</evidence>
<feature type="compositionally biased region" description="Polar residues" evidence="1">
    <location>
        <begin position="115"/>
        <end position="127"/>
    </location>
</feature>